<evidence type="ECO:0000256" key="4">
    <source>
        <dbReference type="ARBA" id="ARBA00022694"/>
    </source>
</evidence>
<dbReference type="GO" id="GO:0000166">
    <property type="term" value="F:nucleotide binding"/>
    <property type="evidence" value="ECO:0007669"/>
    <property type="project" value="UniProtKB-KW"/>
</dbReference>
<evidence type="ECO:0000256" key="2">
    <source>
        <dbReference type="ARBA" id="ARBA00007265"/>
    </source>
</evidence>
<evidence type="ECO:0000256" key="1">
    <source>
        <dbReference type="ARBA" id="ARBA00001946"/>
    </source>
</evidence>
<keyword evidence="7" id="KW-0547">Nucleotide-binding</keyword>
<dbReference type="Gene3D" id="1.10.3090.10">
    <property type="entry name" value="cca-adding enzyme, domain 2"/>
    <property type="match status" value="1"/>
</dbReference>
<evidence type="ECO:0000256" key="5">
    <source>
        <dbReference type="ARBA" id="ARBA00022695"/>
    </source>
</evidence>
<keyword evidence="3 9" id="KW-0808">Transferase</keyword>
<evidence type="ECO:0000256" key="9">
    <source>
        <dbReference type="RuleBase" id="RU003953"/>
    </source>
</evidence>
<dbReference type="GO" id="GO:0000049">
    <property type="term" value="F:tRNA binding"/>
    <property type="evidence" value="ECO:0007669"/>
    <property type="project" value="TreeGrafter"/>
</dbReference>
<keyword evidence="9" id="KW-0694">RNA-binding</keyword>
<dbReference type="SUPFAM" id="SSF81301">
    <property type="entry name" value="Nucleotidyltransferase"/>
    <property type="match status" value="1"/>
</dbReference>
<dbReference type="GO" id="GO:0005739">
    <property type="term" value="C:mitochondrion"/>
    <property type="evidence" value="ECO:0007669"/>
    <property type="project" value="TreeGrafter"/>
</dbReference>
<proteinExistence type="inferred from homology"/>
<evidence type="ECO:0000256" key="3">
    <source>
        <dbReference type="ARBA" id="ARBA00022679"/>
    </source>
</evidence>
<evidence type="ECO:0000256" key="7">
    <source>
        <dbReference type="ARBA" id="ARBA00022741"/>
    </source>
</evidence>
<dbReference type="Gene3D" id="3.30.460.10">
    <property type="entry name" value="Beta Polymerase, domain 2"/>
    <property type="match status" value="1"/>
</dbReference>
<reference evidence="12" key="1">
    <citation type="submission" date="2020-11" db="EMBL/GenBank/DDBJ databases">
        <authorList>
            <person name="Tran Van P."/>
        </authorList>
    </citation>
    <scope>NUCLEOTIDE SEQUENCE</scope>
</reference>
<dbReference type="GO" id="GO:1990180">
    <property type="term" value="P:mitochondrial tRNA 3'-end processing"/>
    <property type="evidence" value="ECO:0007669"/>
    <property type="project" value="TreeGrafter"/>
</dbReference>
<dbReference type="GO" id="GO:0046872">
    <property type="term" value="F:metal ion binding"/>
    <property type="evidence" value="ECO:0007669"/>
    <property type="project" value="UniProtKB-KW"/>
</dbReference>
<evidence type="ECO:0000259" key="10">
    <source>
        <dbReference type="Pfam" id="PF01743"/>
    </source>
</evidence>
<evidence type="ECO:0000256" key="6">
    <source>
        <dbReference type="ARBA" id="ARBA00022723"/>
    </source>
</evidence>
<keyword evidence="4" id="KW-0819">tRNA processing</keyword>
<dbReference type="GO" id="GO:0001680">
    <property type="term" value="P:tRNA 3'-terminal CCA addition"/>
    <property type="evidence" value="ECO:0007669"/>
    <property type="project" value="TreeGrafter"/>
</dbReference>
<comment type="cofactor">
    <cofactor evidence="1">
        <name>Mg(2+)</name>
        <dbReference type="ChEBI" id="CHEBI:18420"/>
    </cofactor>
</comment>
<sequence>MSASRTPLKHVFRKIFCLVNSQNDSSKLLFNVGFLFQRNNHHNHTGNQKKSHLTTMKLETPEFKSIFTPELTKLHDIFKRHGYELRVAGGAVRDLLMGKRPEDLDFATTATPEEMKKIFTEENVRLINNKGEKHGTITPRIDDKVNFEMENTRLDGTVYDYFNGVEDLRKRRITFVGDARQRIQEDYLRILRYFRFFGRIANEGTTHEKTTLVAIRENASGLDRISGERIWAEMKKILTGNHASEMLELMVDLGITPHIGLPARVQVDELRRVSRRAQENGWNLHAVTLLVSLLASEEEMLELNKRLKISAFDRDLGLFLVLHRYQILPDEQRPLRPYQYMLVDAKRIKDHHAWICGKSMTRVINELKDLWKESDFKMTQEELENHIPEIVERIGIQPRAS</sequence>
<dbReference type="SUPFAM" id="SSF81891">
    <property type="entry name" value="Poly A polymerase C-terminal region-like"/>
    <property type="match status" value="1"/>
</dbReference>
<dbReference type="Pfam" id="PF12627">
    <property type="entry name" value="PolyA_pol_RNAbd"/>
    <property type="match status" value="1"/>
</dbReference>
<dbReference type="EMBL" id="CAJPEV010000855">
    <property type="protein sequence ID" value="CAG0889118.1"/>
    <property type="molecule type" value="Genomic_DNA"/>
</dbReference>
<dbReference type="Proteomes" id="UP000677054">
    <property type="component" value="Unassembled WGS sequence"/>
</dbReference>
<evidence type="ECO:0000313" key="12">
    <source>
        <dbReference type="EMBL" id="CAD7245452.1"/>
    </source>
</evidence>
<gene>
    <name evidence="12" type="ORF">DSTB1V02_LOCUS5325</name>
</gene>
<evidence type="ECO:0000259" key="11">
    <source>
        <dbReference type="Pfam" id="PF12627"/>
    </source>
</evidence>
<dbReference type="InterPro" id="IPR050264">
    <property type="entry name" value="Bact_CCA-adding_enz_type3_sf"/>
</dbReference>
<protein>
    <submittedName>
        <fullName evidence="12">Uncharacterized protein</fullName>
    </submittedName>
</protein>
<feature type="domain" description="tRNA nucleotidyltransferase/poly(A) polymerase RNA and SrmB- binding" evidence="11">
    <location>
        <begin position="208"/>
        <end position="259"/>
    </location>
</feature>
<evidence type="ECO:0000256" key="8">
    <source>
        <dbReference type="ARBA" id="ARBA00022842"/>
    </source>
</evidence>
<dbReference type="InterPro" id="IPR043519">
    <property type="entry name" value="NT_sf"/>
</dbReference>
<name>A0A7R9A6G7_9CRUS</name>
<dbReference type="AlphaFoldDB" id="A0A7R9A6G7"/>
<organism evidence="12">
    <name type="scientific">Darwinula stevensoni</name>
    <dbReference type="NCBI Taxonomy" id="69355"/>
    <lineage>
        <taxon>Eukaryota</taxon>
        <taxon>Metazoa</taxon>
        <taxon>Ecdysozoa</taxon>
        <taxon>Arthropoda</taxon>
        <taxon>Crustacea</taxon>
        <taxon>Oligostraca</taxon>
        <taxon>Ostracoda</taxon>
        <taxon>Podocopa</taxon>
        <taxon>Podocopida</taxon>
        <taxon>Darwinulocopina</taxon>
        <taxon>Darwinuloidea</taxon>
        <taxon>Darwinulidae</taxon>
        <taxon>Darwinula</taxon>
    </lineage>
</organism>
<keyword evidence="5" id="KW-0548">Nucleotidyltransferase</keyword>
<comment type="similarity">
    <text evidence="2 9">Belongs to the tRNA nucleotidyltransferase/poly(A) polymerase family.</text>
</comment>
<dbReference type="PANTHER" id="PTHR46173">
    <property type="entry name" value="CCA TRNA NUCLEOTIDYLTRANSFERASE 1, MITOCHONDRIAL"/>
    <property type="match status" value="1"/>
</dbReference>
<keyword evidence="6" id="KW-0479">Metal-binding</keyword>
<accession>A0A7R9A6G7</accession>
<evidence type="ECO:0000313" key="13">
    <source>
        <dbReference type="Proteomes" id="UP000677054"/>
    </source>
</evidence>
<dbReference type="OrthoDB" id="445712at2759"/>
<dbReference type="Pfam" id="PF01743">
    <property type="entry name" value="PolyA_pol"/>
    <property type="match status" value="1"/>
</dbReference>
<keyword evidence="13" id="KW-1185">Reference proteome</keyword>
<dbReference type="InterPro" id="IPR002646">
    <property type="entry name" value="PolA_pol_head_dom"/>
</dbReference>
<dbReference type="InterPro" id="IPR032828">
    <property type="entry name" value="PolyA_RNA-bd"/>
</dbReference>
<feature type="domain" description="Poly A polymerase head" evidence="10">
    <location>
        <begin position="85"/>
        <end position="154"/>
    </location>
</feature>
<dbReference type="PANTHER" id="PTHR46173:SF1">
    <property type="entry name" value="CCA TRNA NUCLEOTIDYLTRANSFERASE 1, MITOCHONDRIAL"/>
    <property type="match status" value="1"/>
</dbReference>
<keyword evidence="8" id="KW-0460">Magnesium</keyword>
<dbReference type="GO" id="GO:0016779">
    <property type="term" value="F:nucleotidyltransferase activity"/>
    <property type="evidence" value="ECO:0007669"/>
    <property type="project" value="UniProtKB-KW"/>
</dbReference>
<dbReference type="EMBL" id="LR900372">
    <property type="protein sequence ID" value="CAD7245452.1"/>
    <property type="molecule type" value="Genomic_DNA"/>
</dbReference>